<keyword evidence="10" id="KW-0862">Zinc</keyword>
<evidence type="ECO:0000256" key="10">
    <source>
        <dbReference type="ARBA" id="ARBA00022833"/>
    </source>
</evidence>
<keyword evidence="6" id="KW-0540">Nuclease</keyword>
<evidence type="ECO:0000256" key="9">
    <source>
        <dbReference type="ARBA" id="ARBA00022801"/>
    </source>
</evidence>
<dbReference type="InterPro" id="IPR027794">
    <property type="entry name" value="tRNase_Z_dom"/>
</dbReference>
<comment type="similarity">
    <text evidence="3">Belongs to the RNase Z family.</text>
</comment>
<keyword evidence="5" id="KW-0819">tRNA processing</keyword>
<dbReference type="GO" id="GO:0042781">
    <property type="term" value="F:3'-tRNA processing endoribonuclease activity"/>
    <property type="evidence" value="ECO:0007669"/>
    <property type="project" value="UniProtKB-EC"/>
</dbReference>
<feature type="domain" description="Metallo-beta-lactamase" evidence="11">
    <location>
        <begin position="425"/>
        <end position="610"/>
    </location>
</feature>
<accession>A0A1R2BPI4</accession>
<evidence type="ECO:0000313" key="13">
    <source>
        <dbReference type="EMBL" id="OMJ78712.1"/>
    </source>
</evidence>
<evidence type="ECO:0000256" key="2">
    <source>
        <dbReference type="ARBA" id="ARBA00001947"/>
    </source>
</evidence>
<evidence type="ECO:0000256" key="7">
    <source>
        <dbReference type="ARBA" id="ARBA00022723"/>
    </source>
</evidence>
<feature type="domain" description="tRNase Z endonuclease" evidence="12">
    <location>
        <begin position="6"/>
        <end position="57"/>
    </location>
</feature>
<evidence type="ECO:0000259" key="12">
    <source>
        <dbReference type="Pfam" id="PF13691"/>
    </source>
</evidence>
<comment type="cofactor">
    <cofactor evidence="2">
        <name>Zn(2+)</name>
        <dbReference type="ChEBI" id="CHEBI:29105"/>
    </cofactor>
</comment>
<comment type="catalytic activity">
    <reaction evidence="1">
        <text>Endonucleolytic cleavage of RNA, removing extra 3' nucleotides from tRNA precursor, generating 3' termini of tRNAs. A 3'-hydroxy group is left at the tRNA terminus and a 5'-phosphoryl group is left at the trailer molecule.</text>
        <dbReference type="EC" id="3.1.26.11"/>
    </reaction>
</comment>
<dbReference type="Pfam" id="PF13691">
    <property type="entry name" value="Lactamase_B_4"/>
    <property type="match status" value="1"/>
</dbReference>
<evidence type="ECO:0000256" key="8">
    <source>
        <dbReference type="ARBA" id="ARBA00022759"/>
    </source>
</evidence>
<dbReference type="PANTHER" id="PTHR12553:SF49">
    <property type="entry name" value="ZINC PHOSPHODIESTERASE ELAC PROTEIN 2"/>
    <property type="match status" value="1"/>
</dbReference>
<dbReference type="PANTHER" id="PTHR12553">
    <property type="entry name" value="ZINC PHOSPHODIESTERASE ELAC PROTEIN 2"/>
    <property type="match status" value="1"/>
</dbReference>
<dbReference type="GO" id="GO:1990180">
    <property type="term" value="P:mitochondrial tRNA 3'-end processing"/>
    <property type="evidence" value="ECO:0007669"/>
    <property type="project" value="TreeGrafter"/>
</dbReference>
<evidence type="ECO:0000259" key="11">
    <source>
        <dbReference type="Pfam" id="PF12706"/>
    </source>
</evidence>
<evidence type="ECO:0000256" key="4">
    <source>
        <dbReference type="ARBA" id="ARBA00012477"/>
    </source>
</evidence>
<gene>
    <name evidence="13" type="ORF">SteCoe_21432</name>
</gene>
<sequence>MRYYLQVLSTQSSLSSPSMFMFFDSSSYLFNCGDCTQRIGNEYRIKFHKVKNIFITNLNVNTVSSLPAMILTLQENNHSLKRTIHGPPGFIQYIKGMMPFAWSYEFKFVEYGNIDYESNMFLSTTSRCFTDDNMKVHIIQLDSKSKSKLENSSFDMRQTHGSVYIMECKSFPKKVMKDAVKKLGIQGSMISQLVSGENIEINGKIVTPDDILMDGPPQPVVVVFDLPDTSSCQSLVAKIKSYLKPNYNLAYFAHFTQRDIFMSKEYIEMVNEFPNTSNIVLNVNASFSNSLFRRSDELQNNLNQIHKEIFPKTFYPQNSDINFINDINTNFPKCIFPNFATKFILAPASCQGIDRTHEPIIYNPLKQNEIPIPLLKSKSIDYKSIVDVSKPFSDPQIIFLGTASMKPGKCRNVTGIHISNWGGGLLLDCGEGTYSQLVRVYGEKISEVLLDLKAILITHLHADHHVGILKILYERAKLTSEFITIAAPAGLHNYLKACTSLMAPIKYRFFNPKLVSVPGITIQAVLVDHKVEAYGYVLTNDSGWKIVFSGDTRPCSSLIEAGINATVLIHEATFDSKDTKDAIKKFHSTLGEALQVADDMKVWKVVLTHFSQRYCMIPESNNVDAIYAFDLMKFRLSQCTDLISLMPALIQEWKNVELVENS</sequence>
<dbReference type="CDD" id="cd07718">
    <property type="entry name" value="RNaseZ_ELAC1_ELAC2-C-term-like_MBL-fold"/>
    <property type="match status" value="1"/>
</dbReference>
<organism evidence="13 14">
    <name type="scientific">Stentor coeruleus</name>
    <dbReference type="NCBI Taxonomy" id="5963"/>
    <lineage>
        <taxon>Eukaryota</taxon>
        <taxon>Sar</taxon>
        <taxon>Alveolata</taxon>
        <taxon>Ciliophora</taxon>
        <taxon>Postciliodesmatophora</taxon>
        <taxon>Heterotrichea</taxon>
        <taxon>Heterotrichida</taxon>
        <taxon>Stentoridae</taxon>
        <taxon>Stentor</taxon>
    </lineage>
</organism>
<dbReference type="InterPro" id="IPR001279">
    <property type="entry name" value="Metallo-B-lactamas"/>
</dbReference>
<dbReference type="InterPro" id="IPR036866">
    <property type="entry name" value="RibonucZ/Hydroxyglut_hydro"/>
</dbReference>
<protein>
    <recommendedName>
        <fullName evidence="4">ribonuclease Z</fullName>
        <ecNumber evidence="4">3.1.26.11</ecNumber>
    </recommendedName>
</protein>
<dbReference type="SUPFAM" id="SSF56281">
    <property type="entry name" value="Metallo-hydrolase/oxidoreductase"/>
    <property type="match status" value="2"/>
</dbReference>
<comment type="caution">
    <text evidence="13">The sequence shown here is derived from an EMBL/GenBank/DDBJ whole genome shotgun (WGS) entry which is preliminary data.</text>
</comment>
<dbReference type="EMBL" id="MPUH01000508">
    <property type="protein sequence ID" value="OMJ78712.1"/>
    <property type="molecule type" value="Genomic_DNA"/>
</dbReference>
<reference evidence="13 14" key="1">
    <citation type="submission" date="2016-11" db="EMBL/GenBank/DDBJ databases">
        <title>The macronuclear genome of Stentor coeruleus: a giant cell with tiny introns.</title>
        <authorList>
            <person name="Slabodnick M."/>
            <person name="Ruby J.G."/>
            <person name="Reiff S.B."/>
            <person name="Swart E.C."/>
            <person name="Gosai S."/>
            <person name="Prabakaran S."/>
            <person name="Witkowska E."/>
            <person name="Larue G.E."/>
            <person name="Fisher S."/>
            <person name="Freeman R.M."/>
            <person name="Gunawardena J."/>
            <person name="Chu W."/>
            <person name="Stover N.A."/>
            <person name="Gregory B.D."/>
            <person name="Nowacki M."/>
            <person name="Derisi J."/>
            <person name="Roy S.W."/>
            <person name="Marshall W.F."/>
            <person name="Sood P."/>
        </authorList>
    </citation>
    <scope>NUCLEOTIDE SEQUENCE [LARGE SCALE GENOMIC DNA]</scope>
    <source>
        <strain evidence="13">WM001</strain>
    </source>
</reference>
<keyword evidence="9" id="KW-0378">Hydrolase</keyword>
<dbReference type="GO" id="GO:0005739">
    <property type="term" value="C:mitochondrion"/>
    <property type="evidence" value="ECO:0007669"/>
    <property type="project" value="TreeGrafter"/>
</dbReference>
<keyword evidence="7" id="KW-0479">Metal-binding</keyword>
<dbReference type="InterPro" id="IPR047151">
    <property type="entry name" value="RNZ2-like"/>
</dbReference>
<evidence type="ECO:0000256" key="6">
    <source>
        <dbReference type="ARBA" id="ARBA00022722"/>
    </source>
</evidence>
<keyword evidence="14" id="KW-1185">Reference proteome</keyword>
<keyword evidence="8" id="KW-0255">Endonuclease</keyword>
<name>A0A1R2BPI4_9CILI</name>
<dbReference type="Pfam" id="PF12706">
    <property type="entry name" value="Lactamase_B_2"/>
    <property type="match status" value="1"/>
</dbReference>
<proteinExistence type="inferred from homology"/>
<evidence type="ECO:0000313" key="14">
    <source>
        <dbReference type="Proteomes" id="UP000187209"/>
    </source>
</evidence>
<dbReference type="GO" id="GO:0046872">
    <property type="term" value="F:metal ion binding"/>
    <property type="evidence" value="ECO:0007669"/>
    <property type="project" value="UniProtKB-KW"/>
</dbReference>
<evidence type="ECO:0000256" key="1">
    <source>
        <dbReference type="ARBA" id="ARBA00000402"/>
    </source>
</evidence>
<dbReference type="Gene3D" id="3.60.15.10">
    <property type="entry name" value="Ribonuclease Z/Hydroxyacylglutathione hydrolase-like"/>
    <property type="match status" value="3"/>
</dbReference>
<dbReference type="Proteomes" id="UP000187209">
    <property type="component" value="Unassembled WGS sequence"/>
</dbReference>
<evidence type="ECO:0000256" key="3">
    <source>
        <dbReference type="ARBA" id="ARBA00007823"/>
    </source>
</evidence>
<dbReference type="AlphaFoldDB" id="A0A1R2BPI4"/>
<dbReference type="OrthoDB" id="527344at2759"/>
<evidence type="ECO:0000256" key="5">
    <source>
        <dbReference type="ARBA" id="ARBA00022694"/>
    </source>
</evidence>
<dbReference type="EC" id="3.1.26.11" evidence="4"/>